<keyword evidence="11" id="KW-1185">Reference proteome</keyword>
<accession>A0A9W7XG03</accession>
<dbReference type="InterPro" id="IPR016162">
    <property type="entry name" value="Ald_DH_N"/>
</dbReference>
<dbReference type="PROSITE" id="PS00070">
    <property type="entry name" value="ALDEHYDE_DEHYDR_CYS"/>
    <property type="match status" value="1"/>
</dbReference>
<dbReference type="InterPro" id="IPR012394">
    <property type="entry name" value="Aldehyde_DH_NAD(P)"/>
</dbReference>
<dbReference type="PIRSF" id="PIRSF036492">
    <property type="entry name" value="ALDH"/>
    <property type="match status" value="1"/>
</dbReference>
<dbReference type="CDD" id="cd07087">
    <property type="entry name" value="ALDH_F3-13-14_CALDH-like"/>
    <property type="match status" value="1"/>
</dbReference>
<feature type="domain" description="Aldehyde dehydrogenase" evidence="9">
    <location>
        <begin position="36"/>
        <end position="456"/>
    </location>
</feature>
<keyword evidence="8" id="KW-1133">Transmembrane helix</keyword>
<dbReference type="PROSITE" id="PS00687">
    <property type="entry name" value="ALDEHYDE_DEHYDR_GLU"/>
    <property type="match status" value="1"/>
</dbReference>
<evidence type="ECO:0000256" key="7">
    <source>
        <dbReference type="RuleBase" id="RU003345"/>
    </source>
</evidence>
<dbReference type="InterPro" id="IPR029510">
    <property type="entry name" value="Ald_DH_CS_GLU"/>
</dbReference>
<evidence type="ECO:0000256" key="2">
    <source>
        <dbReference type="ARBA" id="ARBA00023002"/>
    </source>
</evidence>
<evidence type="ECO:0000256" key="5">
    <source>
        <dbReference type="PIRSR" id="PIRSR036492-1"/>
    </source>
</evidence>
<keyword evidence="8" id="KW-0812">Transmembrane</keyword>
<evidence type="ECO:0000313" key="11">
    <source>
        <dbReference type="Proteomes" id="UP001145021"/>
    </source>
</evidence>
<protein>
    <recommendedName>
        <fullName evidence="4">Aldehyde dehydrogenase</fullName>
    </recommendedName>
</protein>
<feature type="active site" evidence="5">
    <location>
        <position position="269"/>
    </location>
</feature>
<keyword evidence="2 4" id="KW-0560">Oxidoreductase</keyword>
<dbReference type="Proteomes" id="UP001145021">
    <property type="component" value="Unassembled WGS sequence"/>
</dbReference>
<keyword evidence="3" id="KW-0520">NAD</keyword>
<comment type="similarity">
    <text evidence="1 4 7">Belongs to the aldehyde dehydrogenase family.</text>
</comment>
<dbReference type="FunFam" id="3.40.605.10:FF:000004">
    <property type="entry name" value="Aldehyde dehydrogenase"/>
    <property type="match status" value="1"/>
</dbReference>
<sequence>MSKEHSSISGALNESALEYTDIGTISSTVGELRTSFATGKTRDLEFRKDQLRALLKGMRAEKKALLDAVYLDLHKSVNETELTEYSAVVFEIGLMLENMAKWTRPDRGSSFLLQPALLFSKSEVRKEPLGTVVILGAWNYPIRLALLPLIGAIAAGNTAVLKPSELAPHTAVALEYLLTAYMDPSVVRVVQGAVPESTELLAQHFDYYFYTGSGSVGRVVARAAAEHLSGVTLELGGKSPAIVHADVGDLSVAAMRIMWAKLTNAGQTCVAVDYVLVHRSVKDRLIDLFKDAAVGMYGASFAKSPDYGRIVNRRNWNRLKDLLDRSEGALVPLGDDEPDENDLFFPPTIVDGVRPSDSLMSSEIFGPILPIITFDTLDEAIDLVNARDQPLALYAFGSSASAQHVLTSTRSGGAVVNDTMFHLASHSMPFGGVGPSGTGRYTGQYSIDTFSHHRHVFEQPLWFPSPGIDSLRGAPYTGPENSWKMKVGPSMVYPTLRPLRESFLGRLFTRLPFWRLLSIIPGFILALFVSKPVMHSRLKH</sequence>
<dbReference type="SUPFAM" id="SSF53720">
    <property type="entry name" value="ALDH-like"/>
    <property type="match status" value="1"/>
</dbReference>
<feature type="active site" evidence="5 6">
    <location>
        <position position="234"/>
    </location>
</feature>
<dbReference type="FunFam" id="3.40.309.10:FF:000003">
    <property type="entry name" value="Aldehyde dehydrogenase"/>
    <property type="match status" value="1"/>
</dbReference>
<evidence type="ECO:0000256" key="3">
    <source>
        <dbReference type="ARBA" id="ARBA00023027"/>
    </source>
</evidence>
<dbReference type="Gene3D" id="3.40.309.10">
    <property type="entry name" value="Aldehyde Dehydrogenase, Chain A, domain 2"/>
    <property type="match status" value="1"/>
</dbReference>
<evidence type="ECO:0000256" key="4">
    <source>
        <dbReference type="PIRNR" id="PIRNR036492"/>
    </source>
</evidence>
<dbReference type="PANTHER" id="PTHR43570:SF16">
    <property type="entry name" value="ALDEHYDE DEHYDROGENASE TYPE III, ISOFORM Q"/>
    <property type="match status" value="1"/>
</dbReference>
<evidence type="ECO:0000256" key="6">
    <source>
        <dbReference type="PROSITE-ProRule" id="PRU10007"/>
    </source>
</evidence>
<dbReference type="InterPro" id="IPR015590">
    <property type="entry name" value="Aldehyde_DH_dom"/>
</dbReference>
<dbReference type="GO" id="GO:0005737">
    <property type="term" value="C:cytoplasm"/>
    <property type="evidence" value="ECO:0007669"/>
    <property type="project" value="TreeGrafter"/>
</dbReference>
<dbReference type="PANTHER" id="PTHR43570">
    <property type="entry name" value="ALDEHYDE DEHYDROGENASE"/>
    <property type="match status" value="1"/>
</dbReference>
<dbReference type="InterPro" id="IPR016163">
    <property type="entry name" value="Ald_DH_C"/>
</dbReference>
<keyword evidence="8" id="KW-0472">Membrane</keyword>
<evidence type="ECO:0000256" key="1">
    <source>
        <dbReference type="ARBA" id="ARBA00009986"/>
    </source>
</evidence>
<organism evidence="10 11">
    <name type="scientific">Coemansia asiatica</name>
    <dbReference type="NCBI Taxonomy" id="1052880"/>
    <lineage>
        <taxon>Eukaryota</taxon>
        <taxon>Fungi</taxon>
        <taxon>Fungi incertae sedis</taxon>
        <taxon>Zoopagomycota</taxon>
        <taxon>Kickxellomycotina</taxon>
        <taxon>Kickxellomycetes</taxon>
        <taxon>Kickxellales</taxon>
        <taxon>Kickxellaceae</taxon>
        <taxon>Coemansia</taxon>
    </lineage>
</organism>
<dbReference type="EMBL" id="JANBOH010000226">
    <property type="protein sequence ID" value="KAJ1643725.1"/>
    <property type="molecule type" value="Genomic_DNA"/>
</dbReference>
<dbReference type="Pfam" id="PF00171">
    <property type="entry name" value="Aldedh"/>
    <property type="match status" value="1"/>
</dbReference>
<dbReference type="AlphaFoldDB" id="A0A9W7XG03"/>
<evidence type="ECO:0000313" key="10">
    <source>
        <dbReference type="EMBL" id="KAJ1643725.1"/>
    </source>
</evidence>
<dbReference type="Gene3D" id="3.40.605.10">
    <property type="entry name" value="Aldehyde Dehydrogenase, Chain A, domain 1"/>
    <property type="match status" value="1"/>
</dbReference>
<gene>
    <name evidence="10" type="ORF">LPJ64_004527</name>
</gene>
<name>A0A9W7XG03_9FUNG</name>
<dbReference type="InterPro" id="IPR016160">
    <property type="entry name" value="Ald_DH_CS_CYS"/>
</dbReference>
<feature type="transmembrane region" description="Helical" evidence="8">
    <location>
        <begin position="513"/>
        <end position="530"/>
    </location>
</feature>
<dbReference type="GO" id="GO:0004029">
    <property type="term" value="F:aldehyde dehydrogenase (NAD+) activity"/>
    <property type="evidence" value="ECO:0007669"/>
    <property type="project" value="TreeGrafter"/>
</dbReference>
<proteinExistence type="inferred from homology"/>
<evidence type="ECO:0000256" key="8">
    <source>
        <dbReference type="SAM" id="Phobius"/>
    </source>
</evidence>
<dbReference type="InterPro" id="IPR016161">
    <property type="entry name" value="Ald_DH/histidinol_DH"/>
</dbReference>
<dbReference type="GO" id="GO:0006081">
    <property type="term" value="P:aldehyde metabolic process"/>
    <property type="evidence" value="ECO:0007669"/>
    <property type="project" value="InterPro"/>
</dbReference>
<evidence type="ECO:0000259" key="9">
    <source>
        <dbReference type="Pfam" id="PF00171"/>
    </source>
</evidence>
<reference evidence="10" key="1">
    <citation type="submission" date="2022-07" db="EMBL/GenBank/DDBJ databases">
        <title>Phylogenomic reconstructions and comparative analyses of Kickxellomycotina fungi.</title>
        <authorList>
            <person name="Reynolds N.K."/>
            <person name="Stajich J.E."/>
            <person name="Barry K."/>
            <person name="Grigoriev I.V."/>
            <person name="Crous P."/>
            <person name="Smith M.E."/>
        </authorList>
    </citation>
    <scope>NUCLEOTIDE SEQUENCE</scope>
    <source>
        <strain evidence="10">NBRC 105413</strain>
    </source>
</reference>
<comment type="caution">
    <text evidence="10">The sequence shown here is derived from an EMBL/GenBank/DDBJ whole genome shotgun (WGS) entry which is preliminary data.</text>
</comment>